<dbReference type="HOGENOM" id="CLU_1957011_0_0_5"/>
<organism evidence="1 2">
    <name type="scientific">Methylorubrum extorquens (strain ATCC 14718 / DSM 1338 / JCM 2805 / NCIMB 9133 / AM1)</name>
    <name type="common">Methylobacterium extorquens</name>
    <dbReference type="NCBI Taxonomy" id="272630"/>
    <lineage>
        <taxon>Bacteria</taxon>
        <taxon>Pseudomonadati</taxon>
        <taxon>Pseudomonadota</taxon>
        <taxon>Alphaproteobacteria</taxon>
        <taxon>Hyphomicrobiales</taxon>
        <taxon>Methylobacteriaceae</taxon>
        <taxon>Methylorubrum</taxon>
    </lineage>
</organism>
<evidence type="ECO:0000313" key="2">
    <source>
        <dbReference type="Proteomes" id="UP000009081"/>
    </source>
</evidence>
<dbReference type="Proteomes" id="UP000009081">
    <property type="component" value="Plasmid megaplasmid"/>
</dbReference>
<protein>
    <submittedName>
        <fullName evidence="1">Uncharacterized protein</fullName>
    </submittedName>
</protein>
<keyword evidence="1" id="KW-0614">Plasmid</keyword>
<name>C5B5G0_METEA</name>
<evidence type="ECO:0000313" key="1">
    <source>
        <dbReference type="EMBL" id="ACS43692.1"/>
    </source>
</evidence>
<gene>
    <name evidence="1" type="ordered locus">MexAM1_META2p0855</name>
</gene>
<dbReference type="RefSeq" id="WP_012754126.1">
    <property type="nucleotide sequence ID" value="NC_012811.1"/>
</dbReference>
<proteinExistence type="predicted"/>
<reference evidence="1 2" key="1">
    <citation type="journal article" date="2009" name="PLoS ONE">
        <title>Methylobacterium genome sequences: a reference blueprint to investigate microbial metabolism of C1 compounds from natural and industrial sources.</title>
        <authorList>
            <person name="Vuilleumier S."/>
            <person name="Chistoserdova L."/>
            <person name="Lee M.-C."/>
            <person name="Bringel F."/>
            <person name="Lajus A."/>
            <person name="Zhou Y."/>
            <person name="Gourion B."/>
            <person name="Barbe V."/>
            <person name="Chang J."/>
            <person name="Cruveiller S."/>
            <person name="Dossat C."/>
            <person name="Gillett W."/>
            <person name="Gruffaz C."/>
            <person name="Haugen E."/>
            <person name="Hourcade E."/>
            <person name="Levy R."/>
            <person name="Mangenot S."/>
            <person name="Muller E."/>
            <person name="Nadalig T."/>
            <person name="Pagni M."/>
            <person name="Penny C."/>
            <person name="Peyraud R."/>
            <person name="Robinson D.G."/>
            <person name="Roche D."/>
            <person name="Rouy Z."/>
            <person name="Saenampechek C."/>
            <person name="Salvignol G."/>
            <person name="Vallenet D."/>
            <person name="Wu Z."/>
            <person name="Marx C.J."/>
            <person name="Vorholt J.A."/>
            <person name="Olson M.V."/>
            <person name="Kaul R."/>
            <person name="Weissenbach J."/>
            <person name="Medigue C."/>
            <person name="Lidstrom M.E."/>
        </authorList>
    </citation>
    <scope>NUCLEOTIDE SEQUENCE [LARGE SCALE GENOMIC DNA]</scope>
    <source>
        <strain evidence="2">ATCC 14718 / DSM 1338 / JCM 2805 / NCIMB 9133 / AM1</strain>
    </source>
</reference>
<sequence>MNDRVKVLTPGIVDGRIVVREGVEMPSAPDGARCPFHGLVGNRHGLLMGGPAGNACALTFAHAPCRMEMEDEVPAWDRCRHYNTPARKPEVDAVIYRCAVVTTGPGSRESTAADWFARVMGRPYRPTN</sequence>
<geneLocation type="plasmid" evidence="1 2">
    <name>megaplasmid</name>
</geneLocation>
<dbReference type="EMBL" id="CP001511">
    <property type="protein sequence ID" value="ACS43692.1"/>
    <property type="molecule type" value="Genomic_DNA"/>
</dbReference>
<dbReference type="AlphaFoldDB" id="C5B5G0"/>
<accession>C5B5G0</accession>
<keyword evidence="2" id="KW-1185">Reference proteome</keyword>
<dbReference type="KEGG" id="mea:Mex_2p0855"/>